<protein>
    <submittedName>
        <fullName evidence="1">Putative TRAP transporter solute receptor</fullName>
    </submittedName>
</protein>
<dbReference type="AlphaFoldDB" id="A8LRA1"/>
<evidence type="ECO:0000313" key="1">
    <source>
        <dbReference type="EMBL" id="ABV94024.1"/>
    </source>
</evidence>
<dbReference type="HOGENOM" id="CLU_033215_0_2_5"/>
<gene>
    <name evidence="1" type="ordered locus">Dshi_2288</name>
</gene>
<accession>A8LRA1</accession>
<dbReference type="eggNOG" id="COG2358">
    <property type="taxonomic scope" value="Bacteria"/>
</dbReference>
<dbReference type="EMBL" id="CP000830">
    <property type="protein sequence ID" value="ABV94024.1"/>
    <property type="molecule type" value="Genomic_DNA"/>
</dbReference>
<dbReference type="PANTHER" id="PTHR42941">
    <property type="entry name" value="SLL1037 PROTEIN"/>
    <property type="match status" value="1"/>
</dbReference>
<dbReference type="Gene3D" id="3.40.190.10">
    <property type="entry name" value="Periplasmic binding protein-like II"/>
    <property type="match status" value="2"/>
</dbReference>
<dbReference type="KEGG" id="dsh:Dshi_2288"/>
<dbReference type="NCBIfam" id="TIGR02122">
    <property type="entry name" value="TRAP_TAXI"/>
    <property type="match status" value="1"/>
</dbReference>
<dbReference type="Pfam" id="PF16868">
    <property type="entry name" value="NMT1_3"/>
    <property type="match status" value="1"/>
</dbReference>
<sequence length="330" mass="35361">MLGAGILAVATLQFPGGALAERYKVTSLAPGLTPFVVNTTIARVVNTHVDGIELQVSATGTATRHMMDAATGRVDFLFGAPTINWMMVNRLGPFQHFETAPALEQNVGMIFAYQMGPYHYITRAGSGIESLADLRSRTVFAGPPGGAATEVVLRVIEQSTGITPGEMKLQAFGFDAAIQAFQDGKIDVIVLPTNLPSAAVQQFALTSRIRLLDVDLRNVTIRAETGGTANEIPPDAYGPNQVNDTATRTHGSIVNFSAGMHVPEHVVYEVTRAIWENLGDIHSAADWMPGTITPEMALSLVSGRLHPGAERYYREAGWPIPEAITFPPPG</sequence>
<evidence type="ECO:0000313" key="2">
    <source>
        <dbReference type="Proteomes" id="UP000006833"/>
    </source>
</evidence>
<proteinExistence type="predicted"/>
<reference evidence="2" key="1">
    <citation type="journal article" date="2010" name="ISME J.">
        <title>The complete genome sequence of the algal symbiont Dinoroseobacter shibae: a hitchhiker's guide to life in the sea.</title>
        <authorList>
            <person name="Wagner-Dobler I."/>
            <person name="Ballhausen B."/>
            <person name="Berger M."/>
            <person name="Brinkhoff T."/>
            <person name="Buchholz I."/>
            <person name="Bunk B."/>
            <person name="Cypionka H."/>
            <person name="Daniel R."/>
            <person name="Drepper T."/>
            <person name="Gerdts G."/>
            <person name="Hahnke S."/>
            <person name="Han C."/>
            <person name="Jahn D."/>
            <person name="Kalhoefer D."/>
            <person name="Kiss H."/>
            <person name="Klenk H.P."/>
            <person name="Kyrpides N."/>
            <person name="Liebl W."/>
            <person name="Liesegang H."/>
            <person name="Meincke L."/>
            <person name="Pati A."/>
            <person name="Petersen J."/>
            <person name="Piekarski T."/>
            <person name="Pommerenke C."/>
            <person name="Pradella S."/>
            <person name="Pukall R."/>
            <person name="Rabus R."/>
            <person name="Stackebrandt E."/>
            <person name="Thole S."/>
            <person name="Thompson L."/>
            <person name="Tielen P."/>
            <person name="Tomasch J."/>
            <person name="von Jan M."/>
            <person name="Wanphrut N."/>
            <person name="Wichels A."/>
            <person name="Zech H."/>
            <person name="Simon M."/>
        </authorList>
    </citation>
    <scope>NUCLEOTIDE SEQUENCE [LARGE SCALE GENOMIC DNA]</scope>
    <source>
        <strain evidence="2">DSM 16493 / NCIMB 14021 / DFL 12</strain>
    </source>
</reference>
<dbReference type="Proteomes" id="UP000006833">
    <property type="component" value="Chromosome"/>
</dbReference>
<dbReference type="SUPFAM" id="SSF53850">
    <property type="entry name" value="Periplasmic binding protein-like II"/>
    <property type="match status" value="1"/>
</dbReference>
<name>A8LRA1_DINSH</name>
<dbReference type="InterPro" id="IPR011852">
    <property type="entry name" value="TRAP_TAXI"/>
</dbReference>
<dbReference type="PANTHER" id="PTHR42941:SF1">
    <property type="entry name" value="SLL1037 PROTEIN"/>
    <property type="match status" value="1"/>
</dbReference>
<organism evidence="1 2">
    <name type="scientific">Dinoroseobacter shibae (strain DSM 16493 / NCIMB 14021 / DFL 12)</name>
    <dbReference type="NCBI Taxonomy" id="398580"/>
    <lineage>
        <taxon>Bacteria</taxon>
        <taxon>Pseudomonadati</taxon>
        <taxon>Pseudomonadota</taxon>
        <taxon>Alphaproteobacteria</taxon>
        <taxon>Rhodobacterales</taxon>
        <taxon>Roseobacteraceae</taxon>
        <taxon>Dinoroseobacter</taxon>
    </lineage>
</organism>
<keyword evidence="1" id="KW-0675">Receptor</keyword>
<dbReference type="STRING" id="398580.Dshi_2288"/>
<keyword evidence="2" id="KW-1185">Reference proteome</keyword>